<name>A0ABY6IPQ4_9HYPH</name>
<dbReference type="Proteomes" id="UP001163882">
    <property type="component" value="Chromosome"/>
</dbReference>
<evidence type="ECO:0000313" key="2">
    <source>
        <dbReference type="Proteomes" id="UP001163882"/>
    </source>
</evidence>
<reference evidence="1" key="1">
    <citation type="submission" date="2022-10" db="EMBL/GenBank/DDBJ databases">
        <title>YIM 151497 complete genome.</title>
        <authorList>
            <person name="Chen X."/>
        </authorList>
    </citation>
    <scope>NUCLEOTIDE SEQUENCE</scope>
    <source>
        <strain evidence="1">YIM 151497</strain>
    </source>
</reference>
<keyword evidence="2" id="KW-1185">Reference proteome</keyword>
<gene>
    <name evidence="1" type="ORF">OF122_01970</name>
</gene>
<accession>A0ABY6IPQ4</accession>
<dbReference type="RefSeq" id="WP_264226206.1">
    <property type="nucleotide sequence ID" value="NZ_CP107716.1"/>
</dbReference>
<proteinExistence type="predicted"/>
<sequence length="278" mass="30453">MSFKFPPLSIPSHTRIGVFCTASPKKSGKSTVLRIAANEFSDAGYELVLLRHDIHNLLEAFAPTVRIELAKSADIMRGKTTMDLKHHAPLTDAMLSLPEHPRRIVMLDASAPGSGRIGSILQAGRFNKWLADREIFAMFCVPLRPIEDSAQGALEMMEELHAVMPDHFVVPVPICDSNDLDILPDDHLFFEVIKMARHGVIHLPALGEEIASGLERLDRPLSEIADPDSEEALAYIAKTSGHNRLMSGLISEGAQDLVLAFEEAMRPLALTPGGRDPA</sequence>
<protein>
    <recommendedName>
        <fullName evidence="3">CobQ/CobB/MinD/ParA nucleotide binding domain-containing protein</fullName>
    </recommendedName>
</protein>
<evidence type="ECO:0008006" key="3">
    <source>
        <dbReference type="Google" id="ProtNLM"/>
    </source>
</evidence>
<dbReference type="EMBL" id="CP107716">
    <property type="protein sequence ID" value="UYQ72580.1"/>
    <property type="molecule type" value="Genomic_DNA"/>
</dbReference>
<evidence type="ECO:0000313" key="1">
    <source>
        <dbReference type="EMBL" id="UYQ72580.1"/>
    </source>
</evidence>
<organism evidence="1 2">
    <name type="scientific">Pelagibacterium flavum</name>
    <dbReference type="NCBI Taxonomy" id="2984530"/>
    <lineage>
        <taxon>Bacteria</taxon>
        <taxon>Pseudomonadati</taxon>
        <taxon>Pseudomonadota</taxon>
        <taxon>Alphaproteobacteria</taxon>
        <taxon>Hyphomicrobiales</taxon>
        <taxon>Devosiaceae</taxon>
        <taxon>Pelagibacterium</taxon>
    </lineage>
</organism>